<dbReference type="AlphaFoldDB" id="A0A4Y2NZE1"/>
<protein>
    <submittedName>
        <fullName evidence="1">Uncharacterized protein</fullName>
    </submittedName>
</protein>
<evidence type="ECO:0000313" key="2">
    <source>
        <dbReference type="Proteomes" id="UP000499080"/>
    </source>
</evidence>
<proteinExistence type="predicted"/>
<comment type="caution">
    <text evidence="1">The sequence shown here is derived from an EMBL/GenBank/DDBJ whole genome shotgun (WGS) entry which is preliminary data.</text>
</comment>
<reference evidence="1 2" key="1">
    <citation type="journal article" date="2019" name="Sci. Rep.">
        <title>Orb-weaving spider Araneus ventricosus genome elucidates the spidroin gene catalogue.</title>
        <authorList>
            <person name="Kono N."/>
            <person name="Nakamura H."/>
            <person name="Ohtoshi R."/>
            <person name="Moran D.A.P."/>
            <person name="Shinohara A."/>
            <person name="Yoshida Y."/>
            <person name="Fujiwara M."/>
            <person name="Mori M."/>
            <person name="Tomita M."/>
            <person name="Arakawa K."/>
        </authorList>
    </citation>
    <scope>NUCLEOTIDE SEQUENCE [LARGE SCALE GENOMIC DNA]</scope>
</reference>
<sequence length="144" mass="15478">MHTAKPASESLFEPSMYTSNLLPGTCDSMFNNLDSNGVSGSFAKQSRSPRHKNSSCAPERHTHVWNFKNSDLAVKCRGGIPVSTLSACVEVVLYTLVNFNENTIWTVCSLLICSAVKTPNHMVIVAGAWSGVMLCEGPSQGATP</sequence>
<gene>
    <name evidence="1" type="ORF">AVEN_204899_1</name>
</gene>
<dbReference type="EMBL" id="BGPR01010235">
    <property type="protein sequence ID" value="GBN45035.1"/>
    <property type="molecule type" value="Genomic_DNA"/>
</dbReference>
<accession>A0A4Y2NZE1</accession>
<keyword evidence="2" id="KW-1185">Reference proteome</keyword>
<organism evidence="1 2">
    <name type="scientific">Araneus ventricosus</name>
    <name type="common">Orbweaver spider</name>
    <name type="synonym">Epeira ventricosa</name>
    <dbReference type="NCBI Taxonomy" id="182803"/>
    <lineage>
        <taxon>Eukaryota</taxon>
        <taxon>Metazoa</taxon>
        <taxon>Ecdysozoa</taxon>
        <taxon>Arthropoda</taxon>
        <taxon>Chelicerata</taxon>
        <taxon>Arachnida</taxon>
        <taxon>Araneae</taxon>
        <taxon>Araneomorphae</taxon>
        <taxon>Entelegynae</taxon>
        <taxon>Araneoidea</taxon>
        <taxon>Araneidae</taxon>
        <taxon>Araneus</taxon>
    </lineage>
</organism>
<dbReference type="Proteomes" id="UP000499080">
    <property type="component" value="Unassembled WGS sequence"/>
</dbReference>
<evidence type="ECO:0000313" key="1">
    <source>
        <dbReference type="EMBL" id="GBN45035.1"/>
    </source>
</evidence>
<name>A0A4Y2NZE1_ARAVE</name>